<dbReference type="PANTHER" id="PTHR45431">
    <property type="entry name" value="RHODANESE-LIKE DOMAIN-CONTAINING PROTEIN 15, CHLOROPLASTIC"/>
    <property type="match status" value="1"/>
</dbReference>
<feature type="chain" id="PRO_5042291994" evidence="2">
    <location>
        <begin position="30"/>
        <end position="150"/>
    </location>
</feature>
<dbReference type="EMBL" id="CP116942">
    <property type="protein sequence ID" value="WCO66325.1"/>
    <property type="molecule type" value="Genomic_DNA"/>
</dbReference>
<evidence type="ECO:0000259" key="3">
    <source>
        <dbReference type="PROSITE" id="PS50206"/>
    </source>
</evidence>
<feature type="domain" description="Rhodanese" evidence="3">
    <location>
        <begin position="62"/>
        <end position="149"/>
    </location>
</feature>
<dbReference type="AlphaFoldDB" id="A0AAF0BV17"/>
<dbReference type="CDD" id="cd00158">
    <property type="entry name" value="RHOD"/>
    <property type="match status" value="1"/>
</dbReference>
<feature type="signal peptide" evidence="2">
    <location>
        <begin position="1"/>
        <end position="29"/>
    </location>
</feature>
<reference evidence="4" key="1">
    <citation type="submission" date="2023-01" db="EMBL/GenBank/DDBJ databases">
        <title>The diversity of Class Acidimicrobiia in South China Sea sediment environments and the proposal of Iamia marina sp. nov., a novel species of the genus Iamia.</title>
        <authorList>
            <person name="He Y."/>
            <person name="Tian X."/>
        </authorList>
    </citation>
    <scope>NUCLEOTIDE SEQUENCE</scope>
    <source>
        <strain evidence="4">DSM 19957</strain>
    </source>
</reference>
<proteinExistence type="predicted"/>
<dbReference type="InterPro" id="IPR001763">
    <property type="entry name" value="Rhodanese-like_dom"/>
</dbReference>
<evidence type="ECO:0000256" key="2">
    <source>
        <dbReference type="SAM" id="SignalP"/>
    </source>
</evidence>
<evidence type="ECO:0000256" key="1">
    <source>
        <dbReference type="SAM" id="MobiDB-lite"/>
    </source>
</evidence>
<dbReference type="Proteomes" id="UP001216390">
    <property type="component" value="Chromosome"/>
</dbReference>
<name>A0AAF0BV17_9ACTN</name>
<evidence type="ECO:0000313" key="4">
    <source>
        <dbReference type="EMBL" id="WCO66325.1"/>
    </source>
</evidence>
<protein>
    <submittedName>
        <fullName evidence="4">Rhodanese-like domain-containing protein</fullName>
    </submittedName>
</protein>
<dbReference type="KEGG" id="ima:PO878_17635"/>
<dbReference type="InterPro" id="IPR052367">
    <property type="entry name" value="Thiosulfate_ST/Rhodanese-like"/>
</dbReference>
<dbReference type="Gene3D" id="3.40.250.10">
    <property type="entry name" value="Rhodanese-like domain"/>
    <property type="match status" value="1"/>
</dbReference>
<dbReference type="SMART" id="SM00450">
    <property type="entry name" value="RHOD"/>
    <property type="match status" value="1"/>
</dbReference>
<keyword evidence="2" id="KW-0732">Signal</keyword>
<dbReference type="PANTHER" id="PTHR45431:SF3">
    <property type="entry name" value="RHODANESE-LIKE DOMAIN-CONTAINING PROTEIN 15, CHLOROPLASTIC"/>
    <property type="match status" value="1"/>
</dbReference>
<gene>
    <name evidence="4" type="ORF">PO878_17635</name>
</gene>
<dbReference type="SUPFAM" id="SSF52821">
    <property type="entry name" value="Rhodanese/Cell cycle control phosphatase"/>
    <property type="match status" value="1"/>
</dbReference>
<dbReference type="PROSITE" id="PS51257">
    <property type="entry name" value="PROKAR_LIPOPROTEIN"/>
    <property type="match status" value="1"/>
</dbReference>
<evidence type="ECO:0000313" key="5">
    <source>
        <dbReference type="Proteomes" id="UP001216390"/>
    </source>
</evidence>
<sequence>MNAKHPRPRRHLRGILLVPVLALLGLAMTGCGDSDDAEASDDPGATSSDGPEPGPDSALASLDEQRTVIDVRTPEEYAEGHVADAQLIDVQDPSFADQIADLPTDDDYVVYCRSGARAATAAEQMRAAGLDVLSGGGLDDMTDAGWPTSP</sequence>
<feature type="region of interest" description="Disordered" evidence="1">
    <location>
        <begin position="131"/>
        <end position="150"/>
    </location>
</feature>
<accession>A0AAF0BV17</accession>
<dbReference type="InterPro" id="IPR036873">
    <property type="entry name" value="Rhodanese-like_dom_sf"/>
</dbReference>
<organism evidence="4 5">
    <name type="scientific">Iamia majanohamensis</name>
    <dbReference type="NCBI Taxonomy" id="467976"/>
    <lineage>
        <taxon>Bacteria</taxon>
        <taxon>Bacillati</taxon>
        <taxon>Actinomycetota</taxon>
        <taxon>Acidimicrobiia</taxon>
        <taxon>Acidimicrobiales</taxon>
        <taxon>Iamiaceae</taxon>
        <taxon>Iamia</taxon>
    </lineage>
</organism>
<feature type="region of interest" description="Disordered" evidence="1">
    <location>
        <begin position="33"/>
        <end position="65"/>
    </location>
</feature>
<keyword evidence="5" id="KW-1185">Reference proteome</keyword>
<dbReference type="RefSeq" id="WP_272735848.1">
    <property type="nucleotide sequence ID" value="NZ_CP116942.1"/>
</dbReference>
<dbReference type="Pfam" id="PF00581">
    <property type="entry name" value="Rhodanese"/>
    <property type="match status" value="1"/>
</dbReference>
<dbReference type="PROSITE" id="PS50206">
    <property type="entry name" value="RHODANESE_3"/>
    <property type="match status" value="1"/>
</dbReference>